<dbReference type="SUPFAM" id="SSF52833">
    <property type="entry name" value="Thioredoxin-like"/>
    <property type="match status" value="1"/>
</dbReference>
<evidence type="ECO:0000313" key="3">
    <source>
        <dbReference type="Proteomes" id="UP000030832"/>
    </source>
</evidence>
<protein>
    <submittedName>
        <fullName evidence="2">Protein-disulfide isomerase</fullName>
    </submittedName>
</protein>
<dbReference type="AlphaFoldDB" id="A0A0B0IH05"/>
<proteinExistence type="predicted"/>
<dbReference type="GO" id="GO:0016853">
    <property type="term" value="F:isomerase activity"/>
    <property type="evidence" value="ECO:0007669"/>
    <property type="project" value="UniProtKB-KW"/>
</dbReference>
<keyword evidence="2" id="KW-0413">Isomerase</keyword>
<dbReference type="InterPro" id="IPR036249">
    <property type="entry name" value="Thioredoxin-like_sf"/>
</dbReference>
<reference evidence="2 3" key="1">
    <citation type="submission" date="2014-09" db="EMBL/GenBank/DDBJ databases">
        <title>Genome sequencing and annotation of Bacillus Okhensis strain Kh10-101T.</title>
        <authorList>
            <person name="Prakash J.S."/>
        </authorList>
    </citation>
    <scope>NUCLEOTIDE SEQUENCE [LARGE SCALE GENOMIC DNA]</scope>
    <source>
        <strain evidence="3">Kh10-101T</strain>
    </source>
</reference>
<dbReference type="GO" id="GO:0016491">
    <property type="term" value="F:oxidoreductase activity"/>
    <property type="evidence" value="ECO:0007669"/>
    <property type="project" value="InterPro"/>
</dbReference>
<accession>A0A0B0IH05</accession>
<dbReference type="CDD" id="cd03024">
    <property type="entry name" value="DsbA_FrnE"/>
    <property type="match status" value="1"/>
</dbReference>
<dbReference type="EMBL" id="JRJU01000008">
    <property type="protein sequence ID" value="KHF40600.1"/>
    <property type="molecule type" value="Genomic_DNA"/>
</dbReference>
<keyword evidence="3" id="KW-1185">Reference proteome</keyword>
<dbReference type="PANTHER" id="PTHR13887:SF41">
    <property type="entry name" value="THIOREDOXIN SUPERFAMILY PROTEIN"/>
    <property type="match status" value="1"/>
</dbReference>
<comment type="caution">
    <text evidence="2">The sequence shown here is derived from an EMBL/GenBank/DDBJ whole genome shotgun (WGS) entry which is preliminary data.</text>
</comment>
<dbReference type="InterPro" id="IPR001853">
    <property type="entry name" value="DSBA-like_thioredoxin_dom"/>
</dbReference>
<feature type="domain" description="DSBA-like thioredoxin" evidence="1">
    <location>
        <begin position="22"/>
        <end position="158"/>
    </location>
</feature>
<dbReference type="eggNOG" id="COG2761">
    <property type="taxonomic scope" value="Bacteria"/>
</dbReference>
<dbReference type="Gene3D" id="3.40.30.10">
    <property type="entry name" value="Glutaredoxin"/>
    <property type="match status" value="1"/>
</dbReference>
<sequence>MERDAGYNIYEKLASKYGMSLDQAKTNCQNMERMAQEIGLDFRFDTQILTNTFDAHRLVMFAKEHGKIHEMTDRLLRAYYTEGKHIGNHESLETLAEEVGLDRGSVATMLASNEFGNIVRQDEKEAERYGIRSIPFFLVNQKYAITGAQSTDVFVQSLEQIIEQDGLFVEQTGASCDDQGCELPEK</sequence>
<organism evidence="2 3">
    <name type="scientific">Halalkalibacter okhensis</name>
    <dbReference type="NCBI Taxonomy" id="333138"/>
    <lineage>
        <taxon>Bacteria</taxon>
        <taxon>Bacillati</taxon>
        <taxon>Bacillota</taxon>
        <taxon>Bacilli</taxon>
        <taxon>Bacillales</taxon>
        <taxon>Bacillaceae</taxon>
        <taxon>Halalkalibacter</taxon>
    </lineage>
</organism>
<gene>
    <name evidence="2" type="ORF">LQ50_08775</name>
</gene>
<name>A0A0B0IH05_9BACI</name>
<evidence type="ECO:0000259" key="1">
    <source>
        <dbReference type="Pfam" id="PF01323"/>
    </source>
</evidence>
<dbReference type="Proteomes" id="UP000030832">
    <property type="component" value="Unassembled WGS sequence"/>
</dbReference>
<dbReference type="Pfam" id="PF01323">
    <property type="entry name" value="DSBA"/>
    <property type="match status" value="1"/>
</dbReference>
<dbReference type="PANTHER" id="PTHR13887">
    <property type="entry name" value="GLUTATHIONE S-TRANSFERASE KAPPA"/>
    <property type="match status" value="1"/>
</dbReference>
<evidence type="ECO:0000313" key="2">
    <source>
        <dbReference type="EMBL" id="KHF40600.1"/>
    </source>
</evidence>
<dbReference type="STRING" id="333138.LQ50_08775"/>